<dbReference type="SUPFAM" id="SSF57667">
    <property type="entry name" value="beta-beta-alpha zinc fingers"/>
    <property type="match status" value="1"/>
</dbReference>
<dbReference type="Proteomes" id="UP001153555">
    <property type="component" value="Unassembled WGS sequence"/>
</dbReference>
<keyword evidence="8" id="KW-0539">Nucleus</keyword>
<dbReference type="InterPro" id="IPR003656">
    <property type="entry name" value="Znf_BED"/>
</dbReference>
<dbReference type="Pfam" id="PF14372">
    <property type="entry name" value="hAT-like_RNase-H"/>
    <property type="match status" value="1"/>
</dbReference>
<comment type="caution">
    <text evidence="12">The sequence shown here is derived from an EMBL/GenBank/DDBJ whole genome shotgun (WGS) entry which is preliminary data.</text>
</comment>
<dbReference type="GO" id="GO:0009791">
    <property type="term" value="P:post-embryonic development"/>
    <property type="evidence" value="ECO:0007669"/>
    <property type="project" value="UniProtKB-ARBA"/>
</dbReference>
<evidence type="ECO:0000256" key="2">
    <source>
        <dbReference type="ARBA" id="ARBA00022723"/>
    </source>
</evidence>
<evidence type="ECO:0000256" key="10">
    <source>
        <dbReference type="SAM" id="MobiDB-lite"/>
    </source>
</evidence>
<reference evidence="12" key="1">
    <citation type="submission" date="2019-12" db="EMBL/GenBank/DDBJ databases">
        <authorList>
            <person name="Scholes J."/>
        </authorList>
    </citation>
    <scope>NUCLEOTIDE SEQUENCE</scope>
</reference>
<evidence type="ECO:0000313" key="12">
    <source>
        <dbReference type="EMBL" id="CAA0836411.1"/>
    </source>
</evidence>
<evidence type="ECO:0000256" key="7">
    <source>
        <dbReference type="ARBA" id="ARBA00023163"/>
    </source>
</evidence>
<keyword evidence="13" id="KW-1185">Reference proteome</keyword>
<evidence type="ECO:0000256" key="5">
    <source>
        <dbReference type="ARBA" id="ARBA00023015"/>
    </source>
</evidence>
<comment type="subcellular location">
    <subcellularLocation>
        <location evidence="1">Nucleus</location>
    </subcellularLocation>
</comment>
<dbReference type="GO" id="GO:0005634">
    <property type="term" value="C:nucleus"/>
    <property type="evidence" value="ECO:0007669"/>
    <property type="project" value="UniProtKB-SubCell"/>
</dbReference>
<feature type="region of interest" description="Disordered" evidence="10">
    <location>
        <begin position="1"/>
        <end position="31"/>
    </location>
</feature>
<evidence type="ECO:0000313" key="13">
    <source>
        <dbReference type="Proteomes" id="UP001153555"/>
    </source>
</evidence>
<feature type="compositionally biased region" description="Polar residues" evidence="10">
    <location>
        <begin position="16"/>
        <end position="25"/>
    </location>
</feature>
<dbReference type="InterPro" id="IPR012337">
    <property type="entry name" value="RNaseH-like_sf"/>
</dbReference>
<dbReference type="GO" id="GO:0003677">
    <property type="term" value="F:DNA binding"/>
    <property type="evidence" value="ECO:0007669"/>
    <property type="project" value="UniProtKB-KW"/>
</dbReference>
<accession>A0A9N7NJC4</accession>
<evidence type="ECO:0000256" key="1">
    <source>
        <dbReference type="ARBA" id="ARBA00004123"/>
    </source>
</evidence>
<keyword evidence="5" id="KW-0805">Transcription regulation</keyword>
<keyword evidence="4" id="KW-0862">Zinc</keyword>
<name>A0A9N7NJC4_STRHE</name>
<dbReference type="GO" id="GO:0008270">
    <property type="term" value="F:zinc ion binding"/>
    <property type="evidence" value="ECO:0007669"/>
    <property type="project" value="UniProtKB-KW"/>
</dbReference>
<keyword evidence="2" id="KW-0479">Metal-binding</keyword>
<proteinExistence type="predicted"/>
<feature type="domain" description="BED-type" evidence="11">
    <location>
        <begin position="33"/>
        <end position="90"/>
    </location>
</feature>
<evidence type="ECO:0000256" key="4">
    <source>
        <dbReference type="ARBA" id="ARBA00022833"/>
    </source>
</evidence>
<evidence type="ECO:0000259" key="11">
    <source>
        <dbReference type="PROSITE" id="PS50808"/>
    </source>
</evidence>
<dbReference type="PANTHER" id="PTHR46481">
    <property type="entry name" value="ZINC FINGER BED DOMAIN-CONTAINING PROTEIN 4"/>
    <property type="match status" value="1"/>
</dbReference>
<dbReference type="InterPro" id="IPR025525">
    <property type="entry name" value="hAT-like_transposase_RNase-H"/>
</dbReference>
<feature type="region of interest" description="Disordered" evidence="10">
    <location>
        <begin position="486"/>
        <end position="514"/>
    </location>
</feature>
<feature type="compositionally biased region" description="Acidic residues" evidence="10">
    <location>
        <begin position="1"/>
        <end position="13"/>
    </location>
</feature>
<evidence type="ECO:0000256" key="3">
    <source>
        <dbReference type="ARBA" id="ARBA00022771"/>
    </source>
</evidence>
<dbReference type="OrthoDB" id="912327at2759"/>
<dbReference type="SMART" id="SM00614">
    <property type="entry name" value="ZnF_BED"/>
    <property type="match status" value="1"/>
</dbReference>
<dbReference type="InterPro" id="IPR052035">
    <property type="entry name" value="ZnF_BED_domain_contain"/>
</dbReference>
<evidence type="ECO:0000256" key="6">
    <source>
        <dbReference type="ARBA" id="ARBA00023125"/>
    </source>
</evidence>
<dbReference type="AlphaFoldDB" id="A0A9N7NJC4"/>
<protein>
    <submittedName>
        <fullName evidence="12">Zinc finger BED domain-containing protein DAYSLEEPER</fullName>
    </submittedName>
</protein>
<dbReference type="PANTHER" id="PTHR46481:SF10">
    <property type="entry name" value="ZINC FINGER BED DOMAIN-CONTAINING PROTEIN 39"/>
    <property type="match status" value="1"/>
</dbReference>
<keyword evidence="6" id="KW-0238">DNA-binding</keyword>
<dbReference type="EMBL" id="CACSLK010030184">
    <property type="protein sequence ID" value="CAA0836411.1"/>
    <property type="molecule type" value="Genomic_DNA"/>
</dbReference>
<sequence length="514" mass="58737">MEAEQIVDLDDDVPSPNINESNANPTKKAKTYDPTSGVWEFFDRLGTGSDGKPRAACKACKKKYIAGGSRYGTSSITRHMNKCQQLKSRYQSDVSNLLIDHAGKMRSRKISQKVLREKIAQAIIRHDLPFSFVEYDGIKDVLKYCNPDVRTFSRNTASSDVLKLYTAKKKILRKMLADVRSRICLTSDVWTACTSEGYICLTAHFIDAEWKLNNFILSFSAFPPPHSGTELARKVFDLLREWGIDRKIFSITLDNAKSNDNMQDILREQLCLQDSLLCEGQFFHIRCSAHVLNLIVQKGIKVAGDALHKIRESVKYVKGSEGRMKAFEECAKQVDIQTGIHLRLDVTTRWNSTYMMLESALRYRRAFTSLSLCDRNYKHCPSVDDWSRGQKMFEFLRPFFDITKLMSGSSYPTSNVYFTQVWKIQCLLLKNVNNDDVVIKEMVKEMMGKFDDYWKEYSVVLAMGAVLDPRIKFQLLEMCYDRVDPNEDDDETLKGSNSSMVGSSDSGGEDEDEN</sequence>
<keyword evidence="3 9" id="KW-0863">Zinc-finger</keyword>
<keyword evidence="7" id="KW-0804">Transcription</keyword>
<gene>
    <name evidence="12" type="ORF">SHERM_03504</name>
</gene>
<dbReference type="InterPro" id="IPR036236">
    <property type="entry name" value="Znf_C2H2_sf"/>
</dbReference>
<dbReference type="PROSITE" id="PS50808">
    <property type="entry name" value="ZF_BED"/>
    <property type="match status" value="1"/>
</dbReference>
<dbReference type="SUPFAM" id="SSF53098">
    <property type="entry name" value="Ribonuclease H-like"/>
    <property type="match status" value="1"/>
</dbReference>
<evidence type="ECO:0000256" key="9">
    <source>
        <dbReference type="PROSITE-ProRule" id="PRU00027"/>
    </source>
</evidence>
<organism evidence="12 13">
    <name type="scientific">Striga hermonthica</name>
    <name type="common">Purple witchweed</name>
    <name type="synonym">Buchnera hermonthica</name>
    <dbReference type="NCBI Taxonomy" id="68872"/>
    <lineage>
        <taxon>Eukaryota</taxon>
        <taxon>Viridiplantae</taxon>
        <taxon>Streptophyta</taxon>
        <taxon>Embryophyta</taxon>
        <taxon>Tracheophyta</taxon>
        <taxon>Spermatophyta</taxon>
        <taxon>Magnoliopsida</taxon>
        <taxon>eudicotyledons</taxon>
        <taxon>Gunneridae</taxon>
        <taxon>Pentapetalae</taxon>
        <taxon>asterids</taxon>
        <taxon>lamiids</taxon>
        <taxon>Lamiales</taxon>
        <taxon>Orobanchaceae</taxon>
        <taxon>Buchnereae</taxon>
        <taxon>Striga</taxon>
    </lineage>
</organism>
<evidence type="ECO:0000256" key="8">
    <source>
        <dbReference type="ARBA" id="ARBA00023242"/>
    </source>
</evidence>